<dbReference type="AlphaFoldDB" id="D3QBF2"/>
<keyword evidence="2" id="KW-0472">Membrane</keyword>
<dbReference type="STRING" id="446470.Snas_3163"/>
<name>D3QBF2_STANL</name>
<keyword evidence="2" id="KW-1133">Transmembrane helix</keyword>
<evidence type="ECO:0000313" key="3">
    <source>
        <dbReference type="EMBL" id="ADD42834.1"/>
    </source>
</evidence>
<protein>
    <submittedName>
        <fullName evidence="3">Uncharacterized protein</fullName>
    </submittedName>
</protein>
<feature type="transmembrane region" description="Helical" evidence="2">
    <location>
        <begin position="236"/>
        <end position="256"/>
    </location>
</feature>
<feature type="region of interest" description="Disordered" evidence="1">
    <location>
        <begin position="112"/>
        <end position="134"/>
    </location>
</feature>
<gene>
    <name evidence="3" type="ordered locus">Snas_3163</name>
</gene>
<evidence type="ECO:0000313" key="4">
    <source>
        <dbReference type="Proteomes" id="UP000000844"/>
    </source>
</evidence>
<dbReference type="Proteomes" id="UP000000844">
    <property type="component" value="Chromosome"/>
</dbReference>
<organism evidence="3 4">
    <name type="scientific">Stackebrandtia nassauensis (strain DSM 44728 / CIP 108903 / NRRL B-16338 / NBRC 102104 / LLR-40K-21)</name>
    <dbReference type="NCBI Taxonomy" id="446470"/>
    <lineage>
        <taxon>Bacteria</taxon>
        <taxon>Bacillati</taxon>
        <taxon>Actinomycetota</taxon>
        <taxon>Actinomycetes</taxon>
        <taxon>Glycomycetales</taxon>
        <taxon>Glycomycetaceae</taxon>
        <taxon>Stackebrandtia</taxon>
    </lineage>
</organism>
<proteinExistence type="predicted"/>
<evidence type="ECO:0000256" key="2">
    <source>
        <dbReference type="SAM" id="Phobius"/>
    </source>
</evidence>
<reference evidence="3 4" key="1">
    <citation type="journal article" date="2009" name="Stand. Genomic Sci.">
        <title>Complete genome sequence of Stackebrandtia nassauensis type strain (LLR-40K-21).</title>
        <authorList>
            <person name="Munk C."/>
            <person name="Lapidus A."/>
            <person name="Copeland A."/>
            <person name="Jando M."/>
            <person name="Mayilraj S."/>
            <person name="Glavina Del Rio T."/>
            <person name="Nolan M."/>
            <person name="Chen F."/>
            <person name="Lucas S."/>
            <person name="Tice H."/>
            <person name="Cheng J.F."/>
            <person name="Han C."/>
            <person name="Detter J.C."/>
            <person name="Bruce D."/>
            <person name="Goodwin L."/>
            <person name="Chain P."/>
            <person name="Pitluck S."/>
            <person name="Goker M."/>
            <person name="Ovchinikova G."/>
            <person name="Pati A."/>
            <person name="Ivanova N."/>
            <person name="Mavromatis K."/>
            <person name="Chen A."/>
            <person name="Palaniappan K."/>
            <person name="Land M."/>
            <person name="Hauser L."/>
            <person name="Chang Y.J."/>
            <person name="Jeffries C.D."/>
            <person name="Bristow J."/>
            <person name="Eisen J.A."/>
            <person name="Markowitz V."/>
            <person name="Hugenholtz P."/>
            <person name="Kyrpides N.C."/>
            <person name="Klenk H.P."/>
        </authorList>
    </citation>
    <scope>NUCLEOTIDE SEQUENCE [LARGE SCALE GENOMIC DNA]</scope>
    <source>
        <strain evidence="4">DSM 44728 / CIP 108903 / NRRL B-16338 / NBRC 102104 / LLR-40K-21</strain>
    </source>
</reference>
<dbReference type="eggNOG" id="COG1470">
    <property type="taxonomic scope" value="Bacteria"/>
</dbReference>
<keyword evidence="4" id="KW-1185">Reference proteome</keyword>
<keyword evidence="2" id="KW-0812">Transmembrane</keyword>
<dbReference type="KEGG" id="sna:Snas_3163"/>
<sequence>MTVAGVVLLPAVAVAAEDQVSIASSDEKIEAGQTLNVTVNCEKGDVKATVWYSRKGSTDKNGETSANTDADGKADVEIELPKDVKKGDYSVSVQCGDTNIVKNDFTIIVVEDDKSPSPSASPTQDKSMTVSPNTVAPGGTITITGWCDKDTKDAKVYYGAADGSGQPYTEKSGIEAEADGKVSQSLVVTKDTKPGEYDGVLLCSEDGKTQTAGFTVSTGGTTAGDGTTASGGNGTMLALIGGGMLAAAALGGAIYMQRRGLGVSA</sequence>
<dbReference type="EMBL" id="CP001778">
    <property type="protein sequence ID" value="ADD42834.1"/>
    <property type="molecule type" value="Genomic_DNA"/>
</dbReference>
<accession>D3QBF2</accession>
<feature type="compositionally biased region" description="Polar residues" evidence="1">
    <location>
        <begin position="116"/>
        <end position="134"/>
    </location>
</feature>
<dbReference type="HOGENOM" id="CLU_1049339_0_0_11"/>
<evidence type="ECO:0000256" key="1">
    <source>
        <dbReference type="SAM" id="MobiDB-lite"/>
    </source>
</evidence>